<organism evidence="1 2">
    <name type="scientific">Bacteroides fragilis CL07T12C05</name>
    <dbReference type="NCBI Taxonomy" id="997883"/>
    <lineage>
        <taxon>Bacteria</taxon>
        <taxon>Pseudomonadati</taxon>
        <taxon>Bacteroidota</taxon>
        <taxon>Bacteroidia</taxon>
        <taxon>Bacteroidales</taxon>
        <taxon>Bacteroidaceae</taxon>
        <taxon>Bacteroides</taxon>
    </lineage>
</organism>
<gene>
    <name evidence="1" type="ORF">HMPREF1056_02134</name>
</gene>
<dbReference type="PATRIC" id="fig|997883.3.peg.2230"/>
<reference evidence="1 2" key="1">
    <citation type="submission" date="2012-02" db="EMBL/GenBank/DDBJ databases">
        <title>The Genome Sequence of Bacteroides fragilis CL07T12C05.</title>
        <authorList>
            <consortium name="The Broad Institute Genome Sequencing Platform"/>
            <person name="Earl A."/>
            <person name="Ward D."/>
            <person name="Feldgarden M."/>
            <person name="Gevers D."/>
            <person name="Zitomersky N.L."/>
            <person name="Coyne M.J."/>
            <person name="Comstock L.E."/>
            <person name="Young S.K."/>
            <person name="Zeng Q."/>
            <person name="Gargeya S."/>
            <person name="Fitzgerald M."/>
            <person name="Haas B."/>
            <person name="Abouelleil A."/>
            <person name="Alvarado L."/>
            <person name="Arachchi H.M."/>
            <person name="Berlin A."/>
            <person name="Chapman S.B."/>
            <person name="Gearin G."/>
            <person name="Goldberg J."/>
            <person name="Griggs A."/>
            <person name="Gujja S."/>
            <person name="Hansen M."/>
            <person name="Heiman D."/>
            <person name="Howarth C."/>
            <person name="Larimer J."/>
            <person name="Lui A."/>
            <person name="MacDonald P.J.P."/>
            <person name="McCowen C."/>
            <person name="Montmayeur A."/>
            <person name="Murphy C."/>
            <person name="Neiman D."/>
            <person name="Pearson M."/>
            <person name="Priest M."/>
            <person name="Roberts A."/>
            <person name="Saif S."/>
            <person name="Shea T."/>
            <person name="Sisk P."/>
            <person name="Stolte C."/>
            <person name="Sykes S."/>
            <person name="Wortman J."/>
            <person name="Nusbaum C."/>
            <person name="Birren B."/>
        </authorList>
    </citation>
    <scope>NUCLEOTIDE SEQUENCE [LARGE SCALE GENOMIC DNA]</scope>
    <source>
        <strain evidence="1 2">CL07T12C05</strain>
    </source>
</reference>
<accession>A0A0E2B127</accession>
<dbReference type="Proteomes" id="UP000003879">
    <property type="component" value="Unassembled WGS sequence"/>
</dbReference>
<evidence type="ECO:0000313" key="1">
    <source>
        <dbReference type="EMBL" id="EIY96246.1"/>
    </source>
</evidence>
<comment type="caution">
    <text evidence="1">The sequence shown here is derived from an EMBL/GenBank/DDBJ whole genome shotgun (WGS) entry which is preliminary data.</text>
</comment>
<protein>
    <submittedName>
        <fullName evidence="1">Uncharacterized protein</fullName>
    </submittedName>
</protein>
<sequence>MKSYGTLVGELPTGIEFVVEGALLRIYFDFERREAVQKAGSEDVVVEDQYVCENVDVEGEHDYDSIVSAIIMERYDANKRDAIFANLEMARDMASELDEGKRAEYLKEYTDYQSYRIKAKEIAKEVLAKLK</sequence>
<dbReference type="AlphaFoldDB" id="A0A0E2B127"/>
<dbReference type="RefSeq" id="WP_005794372.1">
    <property type="nucleotide sequence ID" value="NZ_JH724215.1"/>
</dbReference>
<proteinExistence type="predicted"/>
<dbReference type="EMBL" id="AGXN01000012">
    <property type="protein sequence ID" value="EIY96246.1"/>
    <property type="molecule type" value="Genomic_DNA"/>
</dbReference>
<evidence type="ECO:0000313" key="2">
    <source>
        <dbReference type="Proteomes" id="UP000003879"/>
    </source>
</evidence>
<dbReference type="GeneID" id="93046424"/>
<name>A0A0E2B127_BACFG</name>
<dbReference type="HOGENOM" id="CLU_2178572_0_0_10"/>